<dbReference type="EMBL" id="CP002530">
    <property type="protein sequence ID" value="ADY36185.1"/>
    <property type="molecule type" value="Genomic_DNA"/>
</dbReference>
<dbReference type="STRING" id="667015.Bacsa_1620"/>
<reference evidence="3 4" key="1">
    <citation type="journal article" date="2011" name="Stand. Genomic Sci.">
        <title>Complete genome sequence of Bacteroides salanitronis type strain (BL78).</title>
        <authorList>
            <person name="Gronow S."/>
            <person name="Held B."/>
            <person name="Lucas S."/>
            <person name="Lapidus A."/>
            <person name="Del Rio T.G."/>
            <person name="Nolan M."/>
            <person name="Tice H."/>
            <person name="Deshpande S."/>
            <person name="Cheng J.F."/>
            <person name="Pitluck S."/>
            <person name="Liolios K."/>
            <person name="Pagani I."/>
            <person name="Ivanova N."/>
            <person name="Mavromatis K."/>
            <person name="Pati A."/>
            <person name="Tapia R."/>
            <person name="Han C."/>
            <person name="Goodwin L."/>
            <person name="Chen A."/>
            <person name="Palaniappan K."/>
            <person name="Land M."/>
            <person name="Hauser L."/>
            <person name="Chang Y.J."/>
            <person name="Jeffries C.D."/>
            <person name="Brambilla E.M."/>
            <person name="Rohde M."/>
            <person name="Goker M."/>
            <person name="Detter J.C."/>
            <person name="Woyke T."/>
            <person name="Bristow J."/>
            <person name="Markowitz V."/>
            <person name="Hugenholtz P."/>
            <person name="Kyrpides N.C."/>
            <person name="Klenk H.P."/>
            <person name="Eisen J.A."/>
        </authorList>
    </citation>
    <scope>NUCLEOTIDE SEQUENCE [LARGE SCALE GENOMIC DNA]</scope>
    <source>
        <strain evidence="3 4">DSM 18170</strain>
    </source>
</reference>
<dbReference type="SUPFAM" id="SSF52096">
    <property type="entry name" value="ClpP/crotonase"/>
    <property type="match status" value="1"/>
</dbReference>
<proteinExistence type="predicted"/>
<dbReference type="RefSeq" id="WP_013617616.1">
    <property type="nucleotide sequence ID" value="NC_015164.1"/>
</dbReference>
<dbReference type="InterPro" id="IPR029045">
    <property type="entry name" value="ClpP/crotonase-like_dom_sf"/>
</dbReference>
<evidence type="ECO:0000313" key="4">
    <source>
        <dbReference type="Proteomes" id="UP000007486"/>
    </source>
</evidence>
<dbReference type="eggNOG" id="COG0793">
    <property type="taxonomic scope" value="Bacteria"/>
</dbReference>
<dbReference type="Gene3D" id="3.30.750.170">
    <property type="match status" value="1"/>
</dbReference>
<feature type="domain" description="Tail specific protease" evidence="2">
    <location>
        <begin position="176"/>
        <end position="388"/>
    </location>
</feature>
<evidence type="ECO:0000256" key="1">
    <source>
        <dbReference type="SAM" id="SignalP"/>
    </source>
</evidence>
<dbReference type="Pfam" id="PF17820">
    <property type="entry name" value="PDZ_6"/>
    <property type="match status" value="1"/>
</dbReference>
<name>F0R059_PHOSB</name>
<dbReference type="MEROPS" id="S41.012"/>
<dbReference type="InterPro" id="IPR041613">
    <property type="entry name" value="Pept_S41_N"/>
</dbReference>
<accession>F0R059</accession>
<dbReference type="GO" id="GO:0030288">
    <property type="term" value="C:outer membrane-bounded periplasmic space"/>
    <property type="evidence" value="ECO:0007669"/>
    <property type="project" value="TreeGrafter"/>
</dbReference>
<keyword evidence="1" id="KW-0732">Signal</keyword>
<feature type="signal peptide" evidence="1">
    <location>
        <begin position="1"/>
        <end position="21"/>
    </location>
</feature>
<dbReference type="KEGG" id="bsa:Bacsa_1620"/>
<protein>
    <submittedName>
        <fullName evidence="3">Peptidase S41</fullName>
    </submittedName>
</protein>
<dbReference type="PROSITE" id="PS51257">
    <property type="entry name" value="PROKAR_LIPOPROTEIN"/>
    <property type="match status" value="1"/>
</dbReference>
<dbReference type="PANTHER" id="PTHR32060">
    <property type="entry name" value="TAIL-SPECIFIC PROTEASE"/>
    <property type="match status" value="1"/>
</dbReference>
<keyword evidence="4" id="KW-1185">Reference proteome</keyword>
<dbReference type="InterPro" id="IPR005151">
    <property type="entry name" value="Tail-specific_protease"/>
</dbReference>
<dbReference type="SUPFAM" id="SSF50156">
    <property type="entry name" value="PDZ domain-like"/>
    <property type="match status" value="1"/>
</dbReference>
<dbReference type="GO" id="GO:0008236">
    <property type="term" value="F:serine-type peptidase activity"/>
    <property type="evidence" value="ECO:0007669"/>
    <property type="project" value="InterPro"/>
</dbReference>
<sequence>MRRYIRYLCAISLVVSSLLLASCGQDRSGEYYALIGAKTWMYEVMQQHYLFYEDLPAEEELNFFDKPEDFLQSVVSSQDQKNGSVFSHIDSVNVSRVQIDYPTFGLEGALVRNANGDYVVHILYVYPDSPAAEVGLKRDDWVVDVDGRALNTSNYTEYFQRPASSYRYRVATVKDGLPDTSYIDMPAPRIIDQPSVFTYKTISAGGRTAFYILYNSFETADEDLLKAAFNEAAAQSPTDIILDLRYNPGGYVSTAQLLSTILAPQGTMGQTWMNMIFNDKTEPQTQAYTFDSSLLQGVSNLSYDRLYVITTNNTASAAEIIVNTLRPYLGDKLLQVGASTFGKNVAQSLFTDEAYPQLEFWLTTAYVSNSEGFYEYYDNGLQPDYEAEEDLTATLGEFGTEQDSLMVPVLYHLEHGTFPVTGSEQDVQSRNHWFNKQKEVVYNPIARKPRRSQFNIR</sequence>
<dbReference type="InterPro" id="IPR041489">
    <property type="entry name" value="PDZ_6"/>
</dbReference>
<dbReference type="GO" id="GO:0004175">
    <property type="term" value="F:endopeptidase activity"/>
    <property type="evidence" value="ECO:0007669"/>
    <property type="project" value="TreeGrafter"/>
</dbReference>
<dbReference type="SMART" id="SM00245">
    <property type="entry name" value="TSPc"/>
    <property type="match status" value="1"/>
</dbReference>
<evidence type="ECO:0000259" key="2">
    <source>
        <dbReference type="SMART" id="SM00245"/>
    </source>
</evidence>
<evidence type="ECO:0000313" key="3">
    <source>
        <dbReference type="EMBL" id="ADY36185.1"/>
    </source>
</evidence>
<dbReference type="Proteomes" id="UP000007486">
    <property type="component" value="Chromosome"/>
</dbReference>
<dbReference type="Pfam" id="PF18294">
    <property type="entry name" value="Pept_S41_N"/>
    <property type="match status" value="1"/>
</dbReference>
<dbReference type="AlphaFoldDB" id="F0R059"/>
<dbReference type="CDD" id="cd07561">
    <property type="entry name" value="Peptidase_S41_CPP_like"/>
    <property type="match status" value="1"/>
</dbReference>
<dbReference type="GO" id="GO:0007165">
    <property type="term" value="P:signal transduction"/>
    <property type="evidence" value="ECO:0007669"/>
    <property type="project" value="TreeGrafter"/>
</dbReference>
<dbReference type="Gene3D" id="2.30.42.10">
    <property type="match status" value="1"/>
</dbReference>
<gene>
    <name evidence="3" type="ordered locus">Bacsa_1620</name>
</gene>
<dbReference type="PANTHER" id="PTHR32060:SF30">
    <property type="entry name" value="CARBOXY-TERMINAL PROCESSING PROTEASE CTPA"/>
    <property type="match status" value="1"/>
</dbReference>
<organism evidence="3 4">
    <name type="scientific">Phocaeicola salanitronis (strain DSM 18170 / JCM 13657 / CCUG 60908 / BL78)</name>
    <name type="common">Bacteroides salanitronis</name>
    <dbReference type="NCBI Taxonomy" id="667015"/>
    <lineage>
        <taxon>Bacteria</taxon>
        <taxon>Pseudomonadati</taxon>
        <taxon>Bacteroidota</taxon>
        <taxon>Bacteroidia</taxon>
        <taxon>Bacteroidales</taxon>
        <taxon>Bacteroidaceae</taxon>
        <taxon>Phocaeicola</taxon>
    </lineage>
</organism>
<dbReference type="Pfam" id="PF03572">
    <property type="entry name" value="Peptidase_S41"/>
    <property type="match status" value="1"/>
</dbReference>
<feature type="chain" id="PRO_5003258981" evidence="1">
    <location>
        <begin position="22"/>
        <end position="457"/>
    </location>
</feature>
<dbReference type="GO" id="GO:0006508">
    <property type="term" value="P:proteolysis"/>
    <property type="evidence" value="ECO:0007669"/>
    <property type="project" value="InterPro"/>
</dbReference>
<dbReference type="Gene3D" id="3.90.226.10">
    <property type="entry name" value="2-enoyl-CoA Hydratase, Chain A, domain 1"/>
    <property type="match status" value="1"/>
</dbReference>
<dbReference type="HOGENOM" id="CLU_031949_0_1_10"/>
<dbReference type="InterPro" id="IPR036034">
    <property type="entry name" value="PDZ_sf"/>
</dbReference>